<comment type="caution">
    <text evidence="10">The sequence shown here is derived from an EMBL/GenBank/DDBJ whole genome shotgun (WGS) entry which is preliminary data.</text>
</comment>
<keyword evidence="11" id="KW-1185">Reference proteome</keyword>
<dbReference type="Gene3D" id="3.20.20.150">
    <property type="entry name" value="Divalent-metal-dependent TIM barrel enzymes"/>
    <property type="match status" value="1"/>
</dbReference>
<name>A0A371J3G8_9FIRM</name>
<dbReference type="EC" id="4.2.1.8" evidence="5 9"/>
<dbReference type="Pfam" id="PF03786">
    <property type="entry name" value="UxuA"/>
    <property type="match status" value="1"/>
</dbReference>
<accession>A0A371J3G8</accession>
<dbReference type="HAMAP" id="MF_00106">
    <property type="entry name" value="UxuA"/>
    <property type="match status" value="1"/>
</dbReference>
<dbReference type="InterPro" id="IPR036237">
    <property type="entry name" value="Xyl_isomerase-like_sf"/>
</dbReference>
<dbReference type="EMBL" id="NOJY02000014">
    <property type="protein sequence ID" value="RDY27330.1"/>
    <property type="molecule type" value="Genomic_DNA"/>
</dbReference>
<dbReference type="GO" id="GO:0008198">
    <property type="term" value="F:ferrous iron binding"/>
    <property type="evidence" value="ECO:0007669"/>
    <property type="project" value="TreeGrafter"/>
</dbReference>
<evidence type="ECO:0000256" key="9">
    <source>
        <dbReference type="HAMAP-Rule" id="MF_00106"/>
    </source>
</evidence>
<comment type="catalytic activity">
    <reaction evidence="1 9">
        <text>D-mannonate = 2-dehydro-3-deoxy-D-gluconate + H2O</text>
        <dbReference type="Rhea" id="RHEA:20097"/>
        <dbReference type="ChEBI" id="CHEBI:15377"/>
        <dbReference type="ChEBI" id="CHEBI:17767"/>
        <dbReference type="ChEBI" id="CHEBI:57990"/>
        <dbReference type="EC" id="4.2.1.8"/>
    </reaction>
</comment>
<comment type="pathway">
    <text evidence="3 9">Carbohydrate metabolism; pentose and glucuronate interconversion.</text>
</comment>
<comment type="cofactor">
    <cofactor evidence="9">
        <name>Fe(2+)</name>
        <dbReference type="ChEBI" id="CHEBI:29033"/>
    </cofactor>
    <cofactor evidence="9">
        <name>Mn(2+)</name>
        <dbReference type="ChEBI" id="CHEBI:29035"/>
    </cofactor>
</comment>
<dbReference type="PANTHER" id="PTHR30387">
    <property type="entry name" value="MANNONATE DEHYDRATASE"/>
    <property type="match status" value="1"/>
</dbReference>
<dbReference type="NCBIfam" id="NF003027">
    <property type="entry name" value="PRK03906.1"/>
    <property type="match status" value="2"/>
</dbReference>
<evidence type="ECO:0000256" key="1">
    <source>
        <dbReference type="ARBA" id="ARBA00001794"/>
    </source>
</evidence>
<dbReference type="InterPro" id="IPR004628">
    <property type="entry name" value="Man_deHydtase"/>
</dbReference>
<dbReference type="GO" id="GO:0042840">
    <property type="term" value="P:D-glucuronate catabolic process"/>
    <property type="evidence" value="ECO:0007669"/>
    <property type="project" value="TreeGrafter"/>
</dbReference>
<dbReference type="SUPFAM" id="SSF51658">
    <property type="entry name" value="Xylose isomerase-like"/>
    <property type="match status" value="1"/>
</dbReference>
<dbReference type="GO" id="GO:0030145">
    <property type="term" value="F:manganese ion binding"/>
    <property type="evidence" value="ECO:0007669"/>
    <property type="project" value="TreeGrafter"/>
</dbReference>
<evidence type="ECO:0000256" key="7">
    <source>
        <dbReference type="ARBA" id="ARBA00023211"/>
    </source>
</evidence>
<organism evidence="10 11">
    <name type="scientific">Romboutsia weinsteinii</name>
    <dbReference type="NCBI Taxonomy" id="2020949"/>
    <lineage>
        <taxon>Bacteria</taxon>
        <taxon>Bacillati</taxon>
        <taxon>Bacillota</taxon>
        <taxon>Clostridia</taxon>
        <taxon>Peptostreptococcales</taxon>
        <taxon>Peptostreptococcaceae</taxon>
        <taxon>Romboutsia</taxon>
    </lineage>
</organism>
<sequence>MEMTFRWYGQDDPVKIEYIKQIPGMKGIVTAIYDIPVGEAWPLDKILELKKSVEDHGLRLSVIESVPVHEDIKLGLPTRDKYIANYQETLRNLGKAGVDTVCYNFMPVFDWTRSDLNYELEDGSTCLIYDEETVKKMDPALGELELPGWDTSYGEGGLKGLLDQYKDIDEERLWENLEYFIKAIIPVAEESNVKMAIHPDDPPWSIFGLPRIITSFKSLERFINLYDSEYNGITLCTGSLGCTKTNDIVELVNYFGKEKNRINFAHLRNVLITGDSSFNEVAHLSECGSLDFYEIVKAYCDYDFKGPYRPDHGRMIWGETGRPGYGLYDRALGAVYINGLIEAINKNK</sequence>
<dbReference type="UniPathway" id="UPA00246"/>
<dbReference type="Proteomes" id="UP000215694">
    <property type="component" value="Unassembled WGS sequence"/>
</dbReference>
<dbReference type="RefSeq" id="WP_094368560.1">
    <property type="nucleotide sequence ID" value="NZ_NOJY02000014.1"/>
</dbReference>
<evidence type="ECO:0000256" key="5">
    <source>
        <dbReference type="ARBA" id="ARBA00012927"/>
    </source>
</evidence>
<gene>
    <name evidence="9 10" type="primary">uxuA</name>
    <name evidence="10" type="ORF">CHL78_010110</name>
</gene>
<evidence type="ECO:0000313" key="11">
    <source>
        <dbReference type="Proteomes" id="UP000215694"/>
    </source>
</evidence>
<comment type="similarity">
    <text evidence="4 9">Belongs to the mannonate dehydratase family.</text>
</comment>
<dbReference type="PIRSF" id="PIRSF016049">
    <property type="entry name" value="Man_dehyd"/>
    <property type="match status" value="1"/>
</dbReference>
<dbReference type="OrthoDB" id="9780250at2"/>
<dbReference type="AlphaFoldDB" id="A0A371J3G8"/>
<evidence type="ECO:0000256" key="3">
    <source>
        <dbReference type="ARBA" id="ARBA00004892"/>
    </source>
</evidence>
<reference evidence="10 11" key="1">
    <citation type="journal article" date="2017" name="Genome Announc.">
        <title>Draft Genome Sequence of Romboutsia weinsteinii sp. nov. Strain CCRI-19649(T) Isolated from Surface Water.</title>
        <authorList>
            <person name="Maheux A.F."/>
            <person name="Boudreau D.K."/>
            <person name="Berube E."/>
            <person name="Boissinot M."/>
            <person name="Cantin P."/>
            <person name="Raymond F."/>
            <person name="Corbeil J."/>
            <person name="Omar R.F."/>
            <person name="Bergeron M.G."/>
        </authorList>
    </citation>
    <scope>NUCLEOTIDE SEQUENCE [LARGE SCALE GENOMIC DNA]</scope>
    <source>
        <strain evidence="10 11">CCRI-19649</strain>
    </source>
</reference>
<dbReference type="PANTHER" id="PTHR30387:SF2">
    <property type="entry name" value="MANNONATE DEHYDRATASE"/>
    <property type="match status" value="1"/>
</dbReference>
<evidence type="ECO:0000256" key="8">
    <source>
        <dbReference type="ARBA" id="ARBA00023239"/>
    </source>
</evidence>
<evidence type="ECO:0000313" key="10">
    <source>
        <dbReference type="EMBL" id="RDY27330.1"/>
    </source>
</evidence>
<keyword evidence="6 9" id="KW-0408">Iron</keyword>
<proteinExistence type="inferred from homology"/>
<comment type="function">
    <text evidence="2 9">Catalyzes the dehydration of D-mannonate.</text>
</comment>
<dbReference type="NCBIfam" id="TIGR00695">
    <property type="entry name" value="uxuA"/>
    <property type="match status" value="1"/>
</dbReference>
<evidence type="ECO:0000256" key="2">
    <source>
        <dbReference type="ARBA" id="ARBA00002713"/>
    </source>
</evidence>
<evidence type="ECO:0000256" key="4">
    <source>
        <dbReference type="ARBA" id="ARBA00007389"/>
    </source>
</evidence>
<evidence type="ECO:0000256" key="6">
    <source>
        <dbReference type="ARBA" id="ARBA00023004"/>
    </source>
</evidence>
<keyword evidence="8 9" id="KW-0456">Lyase</keyword>
<protein>
    <recommendedName>
        <fullName evidence="5 9">Mannonate dehydratase</fullName>
        <ecNumber evidence="5 9">4.2.1.8</ecNumber>
    </recommendedName>
    <alternativeName>
        <fullName evidence="9">D-mannonate hydro-lyase</fullName>
    </alternativeName>
</protein>
<dbReference type="GO" id="GO:0008927">
    <property type="term" value="F:mannonate dehydratase activity"/>
    <property type="evidence" value="ECO:0007669"/>
    <property type="project" value="UniProtKB-UniRule"/>
</dbReference>
<keyword evidence="7 9" id="KW-0464">Manganese</keyword>